<sequence>MPDNGAARKMKRRWSGPRHSNTGPSHATNGRPLQHHQLPAAPKVPRAEGQLSESAASGRAASPGQVWPADQPSPATTGVPSKTRSVATWTFQDGTEAPVSCFSAAPWKRQERAYTAKGESHLFAPFCGRTIVDGQRKSNGASLPPEPGSVFCECGVLLLHESHEKPIIHRGRTGAQGDEAPVSDTQSATEAVVRRLRTDQ</sequence>
<dbReference type="EMBL" id="CM023484">
    <property type="protein sequence ID" value="KAH6932839.1"/>
    <property type="molecule type" value="Genomic_DNA"/>
</dbReference>
<dbReference type="Proteomes" id="UP000821845">
    <property type="component" value="Chromosome 4"/>
</dbReference>
<gene>
    <name evidence="1" type="ORF">HPB50_010233</name>
</gene>
<proteinExistence type="predicted"/>
<keyword evidence="2" id="KW-1185">Reference proteome</keyword>
<reference evidence="1" key="1">
    <citation type="submission" date="2020-05" db="EMBL/GenBank/DDBJ databases">
        <title>Large-scale comparative analyses of tick genomes elucidate their genetic diversity and vector capacities.</title>
        <authorList>
            <person name="Jia N."/>
            <person name="Wang J."/>
            <person name="Shi W."/>
            <person name="Du L."/>
            <person name="Sun Y."/>
            <person name="Zhan W."/>
            <person name="Jiang J."/>
            <person name="Wang Q."/>
            <person name="Zhang B."/>
            <person name="Ji P."/>
            <person name="Sakyi L.B."/>
            <person name="Cui X."/>
            <person name="Yuan T."/>
            <person name="Jiang B."/>
            <person name="Yang W."/>
            <person name="Lam T.T.-Y."/>
            <person name="Chang Q."/>
            <person name="Ding S."/>
            <person name="Wang X."/>
            <person name="Zhu J."/>
            <person name="Ruan X."/>
            <person name="Zhao L."/>
            <person name="Wei J."/>
            <person name="Que T."/>
            <person name="Du C."/>
            <person name="Cheng J."/>
            <person name="Dai P."/>
            <person name="Han X."/>
            <person name="Huang E."/>
            <person name="Gao Y."/>
            <person name="Liu J."/>
            <person name="Shao H."/>
            <person name="Ye R."/>
            <person name="Li L."/>
            <person name="Wei W."/>
            <person name="Wang X."/>
            <person name="Wang C."/>
            <person name="Yang T."/>
            <person name="Huo Q."/>
            <person name="Li W."/>
            <person name="Guo W."/>
            <person name="Chen H."/>
            <person name="Zhou L."/>
            <person name="Ni X."/>
            <person name="Tian J."/>
            <person name="Zhou Y."/>
            <person name="Sheng Y."/>
            <person name="Liu T."/>
            <person name="Pan Y."/>
            <person name="Xia L."/>
            <person name="Li J."/>
            <person name="Zhao F."/>
            <person name="Cao W."/>
        </authorList>
    </citation>
    <scope>NUCLEOTIDE SEQUENCE</scope>
    <source>
        <strain evidence="1">Hyas-2018</strain>
    </source>
</reference>
<organism evidence="1 2">
    <name type="scientific">Hyalomma asiaticum</name>
    <name type="common">Tick</name>
    <dbReference type="NCBI Taxonomy" id="266040"/>
    <lineage>
        <taxon>Eukaryota</taxon>
        <taxon>Metazoa</taxon>
        <taxon>Ecdysozoa</taxon>
        <taxon>Arthropoda</taxon>
        <taxon>Chelicerata</taxon>
        <taxon>Arachnida</taxon>
        <taxon>Acari</taxon>
        <taxon>Parasitiformes</taxon>
        <taxon>Ixodida</taxon>
        <taxon>Ixodoidea</taxon>
        <taxon>Ixodidae</taxon>
        <taxon>Hyalomminae</taxon>
        <taxon>Hyalomma</taxon>
    </lineage>
</organism>
<evidence type="ECO:0000313" key="2">
    <source>
        <dbReference type="Proteomes" id="UP000821845"/>
    </source>
</evidence>
<accession>A0ACB7SGC8</accession>
<evidence type="ECO:0000313" key="1">
    <source>
        <dbReference type="EMBL" id="KAH6932839.1"/>
    </source>
</evidence>
<comment type="caution">
    <text evidence="1">The sequence shown here is derived from an EMBL/GenBank/DDBJ whole genome shotgun (WGS) entry which is preliminary data.</text>
</comment>
<name>A0ACB7SGC8_HYAAI</name>
<protein>
    <submittedName>
        <fullName evidence="1">Uncharacterized protein</fullName>
    </submittedName>
</protein>